<evidence type="ECO:0000313" key="10">
    <source>
        <dbReference type="Proteomes" id="UP000008281"/>
    </source>
</evidence>
<evidence type="ECO:0000256" key="1">
    <source>
        <dbReference type="ARBA" id="ARBA00004613"/>
    </source>
</evidence>
<evidence type="ECO:0000256" key="7">
    <source>
        <dbReference type="SAM" id="Phobius"/>
    </source>
</evidence>
<dbReference type="PROSITE" id="PS51132">
    <property type="entry name" value="OLF"/>
    <property type="match status" value="1"/>
</dbReference>
<feature type="domain" description="Olfactomedin-like" evidence="8">
    <location>
        <begin position="233"/>
        <end position="506"/>
    </location>
</feature>
<keyword evidence="7" id="KW-0472">Membrane</keyword>
<sequence length="509" mass="58112">MDEKLHYCNLAITLLSVLAFSHIHYRIYILESECKSLSDTTNFRSKRDVPVVSRGKNASDTLWLTSLSSVKIGELMHKCTEIHEYCSEQDDVRGKPGPVGPVGPPGKLGPPGPQGRRGLMGVPGHPGPVGPPGNIGKDADCSSCPVRDELLMEREFKCPTIENLECPNKDAIPTTPWPSITHQPMSGLVQQILTNYSEVEGCVKICLKNYTLDEEVEETITTPVAYIQGVTAHCRLQNVGKPVFHSHSTTYYGSWMRDAYPPTGDDARKRYVMNHFQGHELIEFRNEAEMRREHVGKVHRLPYIFDGTNHVIFNASLFYQRAGYPIIAKYEFNSKQYSQFEIPGAAYRGDQVTLNCYFQNFSHKFLILKSFQYLYNNSMNYFDLAIDENALWVMFHYKEEHFLSVAKVDINNLTIYETFNLTMVNHTDVANGIVVCGTIYLVESAAEQSTYISSAYDFYRNTYSQPLIKWINLYKNANMISYNAYDKRIYIYDHGYMLSVPPLLHWLAK</sequence>
<keyword evidence="2" id="KW-0964">Secreted</keyword>
<gene>
    <name evidence="9" type="primary">Cre-cof-2</name>
    <name evidence="9" type="ORF">CRE_29655</name>
</gene>
<evidence type="ECO:0000256" key="5">
    <source>
        <dbReference type="PROSITE-ProRule" id="PRU00446"/>
    </source>
</evidence>
<dbReference type="InParanoid" id="E3LV04"/>
<dbReference type="OrthoDB" id="8626508at2759"/>
<protein>
    <submittedName>
        <fullName evidence="9">CRE-COF-2 protein</fullName>
    </submittedName>
</protein>
<dbReference type="FunCoup" id="E3LV04">
    <property type="interactions" value="249"/>
</dbReference>
<comment type="caution">
    <text evidence="5">Lacks conserved residue(s) required for the propagation of feature annotation.</text>
</comment>
<name>E3LV04_CAERE</name>
<dbReference type="HOGENOM" id="CLU_035458_0_0_1"/>
<reference evidence="9" key="1">
    <citation type="submission" date="2007-07" db="EMBL/GenBank/DDBJ databases">
        <title>PCAP assembly of the Caenorhabditis remanei genome.</title>
        <authorList>
            <consortium name="The Caenorhabditis remanei Sequencing Consortium"/>
            <person name="Wilson R.K."/>
        </authorList>
    </citation>
    <scope>NUCLEOTIDE SEQUENCE [LARGE SCALE GENOMIC DNA]</scope>
    <source>
        <strain evidence="9">PB4641</strain>
    </source>
</reference>
<dbReference type="Proteomes" id="UP000008281">
    <property type="component" value="Unassembled WGS sequence"/>
</dbReference>
<keyword evidence="7" id="KW-0812">Transmembrane</keyword>
<keyword evidence="3" id="KW-0677">Repeat</keyword>
<dbReference type="PANTHER" id="PTHR23192">
    <property type="entry name" value="OLFACTOMEDIN-RELATED"/>
    <property type="match status" value="1"/>
</dbReference>
<organism evidence="10">
    <name type="scientific">Caenorhabditis remanei</name>
    <name type="common">Caenorhabditis vulgaris</name>
    <dbReference type="NCBI Taxonomy" id="31234"/>
    <lineage>
        <taxon>Eukaryota</taxon>
        <taxon>Metazoa</taxon>
        <taxon>Ecdysozoa</taxon>
        <taxon>Nematoda</taxon>
        <taxon>Chromadorea</taxon>
        <taxon>Rhabditida</taxon>
        <taxon>Rhabditina</taxon>
        <taxon>Rhabditomorpha</taxon>
        <taxon>Rhabditoidea</taxon>
        <taxon>Rhabditidae</taxon>
        <taxon>Peloderinae</taxon>
        <taxon>Caenorhabditis</taxon>
    </lineage>
</organism>
<feature type="transmembrane region" description="Helical" evidence="7">
    <location>
        <begin position="7"/>
        <end position="25"/>
    </location>
</feature>
<dbReference type="GO" id="GO:0005615">
    <property type="term" value="C:extracellular space"/>
    <property type="evidence" value="ECO:0007669"/>
    <property type="project" value="TreeGrafter"/>
</dbReference>
<feature type="compositionally biased region" description="Pro residues" evidence="6">
    <location>
        <begin position="98"/>
        <end position="113"/>
    </location>
</feature>
<feature type="compositionally biased region" description="Low complexity" evidence="6">
    <location>
        <begin position="114"/>
        <end position="123"/>
    </location>
</feature>
<evidence type="ECO:0000256" key="3">
    <source>
        <dbReference type="ARBA" id="ARBA00022737"/>
    </source>
</evidence>
<keyword evidence="7" id="KW-1133">Transmembrane helix</keyword>
<accession>E3LV04</accession>
<comment type="subcellular location">
    <subcellularLocation>
        <location evidence="1">Secreted</location>
    </subcellularLocation>
</comment>
<evidence type="ECO:0000259" key="8">
    <source>
        <dbReference type="PROSITE" id="PS51132"/>
    </source>
</evidence>
<dbReference type="AlphaFoldDB" id="E3LV04"/>
<dbReference type="SMART" id="SM00284">
    <property type="entry name" value="OLF"/>
    <property type="match status" value="1"/>
</dbReference>
<dbReference type="eggNOG" id="KOG3545">
    <property type="taxonomic scope" value="Eukaryota"/>
</dbReference>
<evidence type="ECO:0000256" key="6">
    <source>
        <dbReference type="SAM" id="MobiDB-lite"/>
    </source>
</evidence>
<dbReference type="Pfam" id="PF01391">
    <property type="entry name" value="Collagen"/>
    <property type="match status" value="1"/>
</dbReference>
<dbReference type="PANTHER" id="PTHR23192:SF85">
    <property type="entry name" value="GLIOMEDIN"/>
    <property type="match status" value="1"/>
</dbReference>
<keyword evidence="4" id="KW-1015">Disulfide bond</keyword>
<evidence type="ECO:0000313" key="9">
    <source>
        <dbReference type="EMBL" id="EFP12724.1"/>
    </source>
</evidence>
<dbReference type="InterPro" id="IPR050605">
    <property type="entry name" value="Olfactomedin-like_domain"/>
</dbReference>
<dbReference type="Pfam" id="PF02191">
    <property type="entry name" value="OLF"/>
    <property type="match status" value="1"/>
</dbReference>
<keyword evidence="10" id="KW-1185">Reference proteome</keyword>
<dbReference type="OMA" id="YIYDHGY"/>
<dbReference type="EMBL" id="DS268416">
    <property type="protein sequence ID" value="EFP12724.1"/>
    <property type="molecule type" value="Genomic_DNA"/>
</dbReference>
<dbReference type="STRING" id="31234.E3LV04"/>
<dbReference type="InterPro" id="IPR003112">
    <property type="entry name" value="Olfac-like_dom"/>
</dbReference>
<feature type="region of interest" description="Disordered" evidence="6">
    <location>
        <begin position="89"/>
        <end position="136"/>
    </location>
</feature>
<evidence type="ECO:0000256" key="4">
    <source>
        <dbReference type="ARBA" id="ARBA00023157"/>
    </source>
</evidence>
<proteinExistence type="predicted"/>
<dbReference type="GO" id="GO:0007165">
    <property type="term" value="P:signal transduction"/>
    <property type="evidence" value="ECO:0007669"/>
    <property type="project" value="TreeGrafter"/>
</dbReference>
<dbReference type="InterPro" id="IPR008160">
    <property type="entry name" value="Collagen"/>
</dbReference>
<evidence type="ECO:0000256" key="2">
    <source>
        <dbReference type="ARBA" id="ARBA00022525"/>
    </source>
</evidence>